<name>A0A402D4A9_9BACT</name>
<dbReference type="AlphaFoldDB" id="A0A402D4A9"/>
<organism evidence="2 3">
    <name type="scientific">Capsulimonas corticalis</name>
    <dbReference type="NCBI Taxonomy" id="2219043"/>
    <lineage>
        <taxon>Bacteria</taxon>
        <taxon>Bacillati</taxon>
        <taxon>Armatimonadota</taxon>
        <taxon>Armatimonadia</taxon>
        <taxon>Capsulimonadales</taxon>
        <taxon>Capsulimonadaceae</taxon>
        <taxon>Capsulimonas</taxon>
    </lineage>
</organism>
<dbReference type="SUPFAM" id="SSF56436">
    <property type="entry name" value="C-type lectin-like"/>
    <property type="match status" value="1"/>
</dbReference>
<evidence type="ECO:0000313" key="2">
    <source>
        <dbReference type="EMBL" id="BDI31179.1"/>
    </source>
</evidence>
<reference evidence="2 3" key="1">
    <citation type="journal article" date="2019" name="Int. J. Syst. Evol. Microbiol.">
        <title>Capsulimonas corticalis gen. nov., sp. nov., an aerobic capsulated bacterium, of a novel bacterial order, Capsulimonadales ord. nov., of the class Armatimonadia of the phylum Armatimonadetes.</title>
        <authorList>
            <person name="Li J."/>
            <person name="Kudo C."/>
            <person name="Tonouchi A."/>
        </authorList>
    </citation>
    <scope>NUCLEOTIDE SEQUENCE [LARGE SCALE GENOMIC DNA]</scope>
    <source>
        <strain evidence="2 3">AX-7</strain>
    </source>
</reference>
<dbReference type="Gene3D" id="3.90.1580.10">
    <property type="entry name" value="paralog of FGE (formylglycine-generating enzyme)"/>
    <property type="match status" value="1"/>
</dbReference>
<feature type="domain" description="Sulfatase-modifying factor enzyme-like" evidence="1">
    <location>
        <begin position="2"/>
        <end position="34"/>
    </location>
</feature>
<evidence type="ECO:0000313" key="3">
    <source>
        <dbReference type="Proteomes" id="UP000287394"/>
    </source>
</evidence>
<dbReference type="InterPro" id="IPR016187">
    <property type="entry name" value="CTDL_fold"/>
</dbReference>
<proteinExistence type="predicted"/>
<dbReference type="OrthoDB" id="9768004at2"/>
<dbReference type="InterPro" id="IPR005532">
    <property type="entry name" value="SUMF_dom"/>
</dbReference>
<dbReference type="EMBL" id="AP025739">
    <property type="protein sequence ID" value="BDI31179.1"/>
    <property type="molecule type" value="Genomic_DNA"/>
</dbReference>
<dbReference type="InterPro" id="IPR042095">
    <property type="entry name" value="SUMF_sf"/>
</dbReference>
<protein>
    <recommendedName>
        <fullName evidence="1">Sulfatase-modifying factor enzyme-like domain-containing protein</fullName>
    </recommendedName>
</protein>
<dbReference type="Pfam" id="PF03781">
    <property type="entry name" value="FGE-sulfatase"/>
    <property type="match status" value="1"/>
</dbReference>
<dbReference type="Proteomes" id="UP000287394">
    <property type="component" value="Chromosome"/>
</dbReference>
<sequence length="43" mass="4853">MGLLKPNAYSVYDINGNLWMWCEDWYDDGPYPSDAQTNPTGPG</sequence>
<accession>A0A402D4A9</accession>
<keyword evidence="3" id="KW-1185">Reference proteome</keyword>
<dbReference type="KEGG" id="ccot:CCAX7_32300"/>
<gene>
    <name evidence="2" type="ORF">CCAX7_32300</name>
</gene>
<evidence type="ECO:0000259" key="1">
    <source>
        <dbReference type="Pfam" id="PF03781"/>
    </source>
</evidence>